<dbReference type="InterPro" id="IPR002347">
    <property type="entry name" value="SDR_fam"/>
</dbReference>
<dbReference type="Pfam" id="PF13561">
    <property type="entry name" value="adh_short_C2"/>
    <property type="match status" value="1"/>
</dbReference>
<organism evidence="3 4">
    <name type="scientific">Virgibacillus byunsanensis</name>
    <dbReference type="NCBI Taxonomy" id="570945"/>
    <lineage>
        <taxon>Bacteria</taxon>
        <taxon>Bacillati</taxon>
        <taxon>Bacillota</taxon>
        <taxon>Bacilli</taxon>
        <taxon>Bacillales</taxon>
        <taxon>Bacillaceae</taxon>
        <taxon>Virgibacillus</taxon>
    </lineage>
</organism>
<comment type="caution">
    <text evidence="3">The sequence shown here is derived from an EMBL/GenBank/DDBJ whole genome shotgun (WGS) entry which is preliminary data.</text>
</comment>
<keyword evidence="4" id="KW-1185">Reference proteome</keyword>
<accession>A0ABW3LJ52</accession>
<sequence>MSVENKTIVVAGAGGGMGKEIVRLLLADKANVVGCDINVEGLSEFQTEGNFLALQGDLLDEAVVKDMFDQANTTFGGINGLVNAAGIAQRATPIEEVSLKAWHKIMNLNMTMAFLTCREAVRYMKENKAGSIVNIGSVSTTRPRPGLQSYVASKGAIESFSKALALELAPDKINVNILHPGPCDTSMLEQFAKEGANIDEVKDSVFKQSVPLGELLTPIDIANSVKFLLSNEAKMITGTVMHVDGGRSV</sequence>
<evidence type="ECO:0000313" key="3">
    <source>
        <dbReference type="EMBL" id="MFD1037239.1"/>
    </source>
</evidence>
<gene>
    <name evidence="3" type="ORF">ACFQ3N_02215</name>
</gene>
<proteinExistence type="inferred from homology"/>
<protein>
    <submittedName>
        <fullName evidence="3">SDR family NAD(P)-dependent oxidoreductase</fullName>
        <ecNumber evidence="3">1.1.1.-</ecNumber>
    </submittedName>
</protein>
<comment type="similarity">
    <text evidence="1">Belongs to the short-chain dehydrogenases/reductases (SDR) family.</text>
</comment>
<dbReference type="PRINTS" id="PR00081">
    <property type="entry name" value="GDHRDH"/>
</dbReference>
<dbReference type="RefSeq" id="WP_390359128.1">
    <property type="nucleotide sequence ID" value="NZ_JBHTKJ010000007.1"/>
</dbReference>
<dbReference type="SUPFAM" id="SSF51735">
    <property type="entry name" value="NAD(P)-binding Rossmann-fold domains"/>
    <property type="match status" value="1"/>
</dbReference>
<dbReference type="PRINTS" id="PR00080">
    <property type="entry name" value="SDRFAMILY"/>
</dbReference>
<dbReference type="InterPro" id="IPR020904">
    <property type="entry name" value="Sc_DH/Rdtase_CS"/>
</dbReference>
<dbReference type="CDD" id="cd05233">
    <property type="entry name" value="SDR_c"/>
    <property type="match status" value="1"/>
</dbReference>
<dbReference type="PANTHER" id="PTHR24321">
    <property type="entry name" value="DEHYDROGENASES, SHORT CHAIN"/>
    <property type="match status" value="1"/>
</dbReference>
<dbReference type="EC" id="1.1.1.-" evidence="3"/>
<dbReference type="PROSITE" id="PS00061">
    <property type="entry name" value="ADH_SHORT"/>
    <property type="match status" value="1"/>
</dbReference>
<dbReference type="InterPro" id="IPR036291">
    <property type="entry name" value="NAD(P)-bd_dom_sf"/>
</dbReference>
<dbReference type="NCBIfam" id="NF005559">
    <property type="entry name" value="PRK07231.1"/>
    <property type="match status" value="1"/>
</dbReference>
<dbReference type="EMBL" id="JBHTKJ010000007">
    <property type="protein sequence ID" value="MFD1037239.1"/>
    <property type="molecule type" value="Genomic_DNA"/>
</dbReference>
<evidence type="ECO:0000313" key="4">
    <source>
        <dbReference type="Proteomes" id="UP001597040"/>
    </source>
</evidence>
<dbReference type="Gene3D" id="3.40.50.720">
    <property type="entry name" value="NAD(P)-binding Rossmann-like Domain"/>
    <property type="match status" value="1"/>
</dbReference>
<dbReference type="GO" id="GO:0016491">
    <property type="term" value="F:oxidoreductase activity"/>
    <property type="evidence" value="ECO:0007669"/>
    <property type="project" value="UniProtKB-KW"/>
</dbReference>
<reference evidence="4" key="1">
    <citation type="journal article" date="2019" name="Int. J. Syst. Evol. Microbiol.">
        <title>The Global Catalogue of Microorganisms (GCM) 10K type strain sequencing project: providing services to taxonomists for standard genome sequencing and annotation.</title>
        <authorList>
            <consortium name="The Broad Institute Genomics Platform"/>
            <consortium name="The Broad Institute Genome Sequencing Center for Infectious Disease"/>
            <person name="Wu L."/>
            <person name="Ma J."/>
        </authorList>
    </citation>
    <scope>NUCLEOTIDE SEQUENCE [LARGE SCALE GENOMIC DNA]</scope>
    <source>
        <strain evidence="4">CCUG 56754</strain>
    </source>
</reference>
<dbReference type="Proteomes" id="UP001597040">
    <property type="component" value="Unassembled WGS sequence"/>
</dbReference>
<name>A0ABW3LJ52_9BACI</name>
<keyword evidence="2 3" id="KW-0560">Oxidoreductase</keyword>
<evidence type="ECO:0000256" key="2">
    <source>
        <dbReference type="ARBA" id="ARBA00023002"/>
    </source>
</evidence>
<dbReference type="PANTHER" id="PTHR24321:SF14">
    <property type="entry name" value="SHORT-CHAIN TYPE DEHYDROGENASE_REDUCTASE BLR2146-RELATED"/>
    <property type="match status" value="1"/>
</dbReference>
<evidence type="ECO:0000256" key="1">
    <source>
        <dbReference type="ARBA" id="ARBA00006484"/>
    </source>
</evidence>